<dbReference type="Pfam" id="PF01612">
    <property type="entry name" value="DNA_pol_A_exo1"/>
    <property type="match status" value="1"/>
</dbReference>
<evidence type="ECO:0000256" key="10">
    <source>
        <dbReference type="SAM" id="MobiDB-lite"/>
    </source>
</evidence>
<dbReference type="GO" id="GO:0008408">
    <property type="term" value="F:3'-5' exonuclease activity"/>
    <property type="evidence" value="ECO:0007669"/>
    <property type="project" value="InterPro"/>
</dbReference>
<evidence type="ECO:0000256" key="3">
    <source>
        <dbReference type="ARBA" id="ARBA00022723"/>
    </source>
</evidence>
<sequence length="508" mass="56649">MDFNSSNLFAFDAEWKPYIGGGQQGRISLVQLGDGRDIFLFHVHHMDQFPEELQKILESERALKVGINIRNDGRKLWRDWGVASTSLVELGALCIQVMGELDNRRKVRSMTALAEELLGHAVAKDTFVRNGNWEMKNLSARQLSYAANDAFVTYEVAQRIKDLQQRPRQPDDEEFTVPLQAILKSGENDVKTVRGTLDRIESEGFSEDDIIVPSPPSSKVAVVKKEGMNAKDRSRRQATKTTIVVAGRKTIKAASPTKAANRKREVKTKPAAALASQPPSLPLDITDMTPLPEPIVLKYTAGQWTRTIIPASSFAQRRVWQADVTAASVLAPSVSSDRPILRKDSKSTDTTTTRIVKTFKKTIEIIPRSELIRRASKKASFSTFARAHGCHVRSRASTAVPYSTGRSDGQADSEEQGEEGTTSSVPRLSRQLLPESMEHLDILERNQAVWRETAGKDVFDGPGDKSEPDDDWYLRQNEALFQSLYTSEPEEDDEVDNPNIKTTIVSNQ</sequence>
<organism evidence="12 13">
    <name type="scientific">Actinomortierella ambigua</name>
    <dbReference type="NCBI Taxonomy" id="1343610"/>
    <lineage>
        <taxon>Eukaryota</taxon>
        <taxon>Fungi</taxon>
        <taxon>Fungi incertae sedis</taxon>
        <taxon>Mucoromycota</taxon>
        <taxon>Mortierellomycotina</taxon>
        <taxon>Mortierellomycetes</taxon>
        <taxon>Mortierellales</taxon>
        <taxon>Mortierellaceae</taxon>
        <taxon>Actinomortierella</taxon>
    </lineage>
</organism>
<name>A0A9P6UDE7_9FUNG</name>
<feature type="domain" description="3'-5' exonuclease" evidence="11">
    <location>
        <begin position="2"/>
        <end position="165"/>
    </location>
</feature>
<dbReference type="SMART" id="SM00474">
    <property type="entry name" value="35EXOc"/>
    <property type="match status" value="1"/>
</dbReference>
<evidence type="ECO:0000256" key="4">
    <source>
        <dbReference type="ARBA" id="ARBA00022801"/>
    </source>
</evidence>
<evidence type="ECO:0000256" key="2">
    <source>
        <dbReference type="ARBA" id="ARBA00022722"/>
    </source>
</evidence>
<evidence type="ECO:0000313" key="13">
    <source>
        <dbReference type="Proteomes" id="UP000807716"/>
    </source>
</evidence>
<dbReference type="Gene3D" id="3.30.420.10">
    <property type="entry name" value="Ribonuclease H-like superfamily/Ribonuclease H"/>
    <property type="match status" value="1"/>
</dbReference>
<comment type="caution">
    <text evidence="12">The sequence shown here is derived from an EMBL/GenBank/DDBJ whole genome shotgun (WGS) entry which is preliminary data.</text>
</comment>
<feature type="region of interest" description="Disordered" evidence="10">
    <location>
        <begin position="486"/>
        <end position="508"/>
    </location>
</feature>
<evidence type="ECO:0000259" key="11">
    <source>
        <dbReference type="SMART" id="SM00474"/>
    </source>
</evidence>
<dbReference type="GO" id="GO:0003676">
    <property type="term" value="F:nucleic acid binding"/>
    <property type="evidence" value="ECO:0007669"/>
    <property type="project" value="InterPro"/>
</dbReference>
<dbReference type="PANTHER" id="PTHR13620">
    <property type="entry name" value="3-5 EXONUCLEASE"/>
    <property type="match status" value="1"/>
</dbReference>
<dbReference type="GO" id="GO:0006139">
    <property type="term" value="P:nucleobase-containing compound metabolic process"/>
    <property type="evidence" value="ECO:0007669"/>
    <property type="project" value="InterPro"/>
</dbReference>
<evidence type="ECO:0000256" key="6">
    <source>
        <dbReference type="ARBA" id="ARBA00022842"/>
    </source>
</evidence>
<evidence type="ECO:0000313" key="12">
    <source>
        <dbReference type="EMBL" id="KAG0270682.1"/>
    </source>
</evidence>
<dbReference type="SUPFAM" id="SSF53098">
    <property type="entry name" value="Ribonuclease H-like"/>
    <property type="match status" value="1"/>
</dbReference>
<proteinExistence type="predicted"/>
<dbReference type="EMBL" id="JAAAJB010000001">
    <property type="protein sequence ID" value="KAG0270682.1"/>
    <property type="molecule type" value="Genomic_DNA"/>
</dbReference>
<dbReference type="InterPro" id="IPR051132">
    <property type="entry name" value="3-5_Exonuclease_domain"/>
</dbReference>
<feature type="region of interest" description="Disordered" evidence="10">
    <location>
        <begin position="256"/>
        <end position="278"/>
    </location>
</feature>
<feature type="compositionally biased region" description="Polar residues" evidence="10">
    <location>
        <begin position="395"/>
        <end position="407"/>
    </location>
</feature>
<dbReference type="InterPro" id="IPR012337">
    <property type="entry name" value="RNaseH-like_sf"/>
</dbReference>
<reference evidence="12" key="1">
    <citation type="journal article" date="2020" name="Fungal Divers.">
        <title>Resolving the Mortierellaceae phylogeny through synthesis of multi-gene phylogenetics and phylogenomics.</title>
        <authorList>
            <person name="Vandepol N."/>
            <person name="Liber J."/>
            <person name="Desiro A."/>
            <person name="Na H."/>
            <person name="Kennedy M."/>
            <person name="Barry K."/>
            <person name="Grigoriev I.V."/>
            <person name="Miller A.N."/>
            <person name="O'Donnell K."/>
            <person name="Stajich J.E."/>
            <person name="Bonito G."/>
        </authorList>
    </citation>
    <scope>NUCLEOTIDE SEQUENCE</scope>
    <source>
        <strain evidence="12">BC1065</strain>
    </source>
</reference>
<evidence type="ECO:0000256" key="9">
    <source>
        <dbReference type="ARBA" id="ARBA00042761"/>
    </source>
</evidence>
<dbReference type="GO" id="GO:0005634">
    <property type="term" value="C:nucleus"/>
    <property type="evidence" value="ECO:0007669"/>
    <property type="project" value="UniProtKB-SubCell"/>
</dbReference>
<keyword evidence="4" id="KW-0378">Hydrolase</keyword>
<dbReference type="Proteomes" id="UP000807716">
    <property type="component" value="Unassembled WGS sequence"/>
</dbReference>
<dbReference type="OrthoDB" id="1920326at2759"/>
<dbReference type="InterPro" id="IPR036397">
    <property type="entry name" value="RNaseH_sf"/>
</dbReference>
<keyword evidence="5" id="KW-0269">Exonuclease</keyword>
<keyword evidence="3" id="KW-0479">Metal-binding</keyword>
<evidence type="ECO:0000256" key="7">
    <source>
        <dbReference type="ARBA" id="ARBA00023242"/>
    </source>
</evidence>
<dbReference type="AlphaFoldDB" id="A0A9P6UDE7"/>
<dbReference type="GO" id="GO:0046872">
    <property type="term" value="F:metal ion binding"/>
    <property type="evidence" value="ECO:0007669"/>
    <property type="project" value="UniProtKB-KW"/>
</dbReference>
<dbReference type="PANTHER" id="PTHR13620:SF109">
    <property type="entry name" value="3'-5' EXONUCLEASE"/>
    <property type="match status" value="1"/>
</dbReference>
<keyword evidence="7" id="KW-0539">Nucleus</keyword>
<dbReference type="CDD" id="cd06141">
    <property type="entry name" value="WRN_exo"/>
    <property type="match status" value="1"/>
</dbReference>
<dbReference type="InterPro" id="IPR002562">
    <property type="entry name" value="3'-5'_exonuclease_dom"/>
</dbReference>
<evidence type="ECO:0000256" key="1">
    <source>
        <dbReference type="ARBA" id="ARBA00004123"/>
    </source>
</evidence>
<protein>
    <recommendedName>
        <fullName evidence="8">3'-5' exonuclease</fullName>
    </recommendedName>
    <alternativeName>
        <fullName evidence="9">Werner Syndrome-like exonuclease</fullName>
    </alternativeName>
</protein>
<evidence type="ECO:0000256" key="8">
    <source>
        <dbReference type="ARBA" id="ARBA00040531"/>
    </source>
</evidence>
<evidence type="ECO:0000256" key="5">
    <source>
        <dbReference type="ARBA" id="ARBA00022839"/>
    </source>
</evidence>
<accession>A0A9P6UDE7</accession>
<keyword evidence="6" id="KW-0460">Magnesium</keyword>
<keyword evidence="2" id="KW-0540">Nuclease</keyword>
<gene>
    <name evidence="12" type="ORF">DFQ27_000032</name>
</gene>
<comment type="subcellular location">
    <subcellularLocation>
        <location evidence="1">Nucleus</location>
    </subcellularLocation>
</comment>
<keyword evidence="13" id="KW-1185">Reference proteome</keyword>
<feature type="region of interest" description="Disordered" evidence="10">
    <location>
        <begin position="395"/>
        <end position="430"/>
    </location>
</feature>